<keyword evidence="3 6" id="KW-0812">Transmembrane</keyword>
<keyword evidence="10" id="KW-1185">Reference proteome</keyword>
<proteinExistence type="inferred from homology"/>
<evidence type="ECO:0000313" key="9">
    <source>
        <dbReference type="EMBL" id="KAG6459171.1"/>
    </source>
</evidence>
<reference evidence="9" key="2">
    <citation type="submission" date="2020-12" db="EMBL/GenBank/DDBJ databases">
        <authorList>
            <person name="Kanost M."/>
        </authorList>
    </citation>
    <scope>NUCLEOTIDE SEQUENCE</scope>
</reference>
<dbReference type="Pfam" id="PF20520">
    <property type="entry name" value="Ac45-VOA1_TM"/>
    <property type="match status" value="1"/>
</dbReference>
<name>A0A922CV05_MANSE</name>
<reference evidence="9" key="1">
    <citation type="journal article" date="2016" name="Insect Biochem. Mol. Biol.">
        <title>Multifaceted biological insights from a draft genome sequence of the tobacco hornworm moth, Manduca sexta.</title>
        <authorList>
            <person name="Kanost M.R."/>
            <person name="Arrese E.L."/>
            <person name="Cao X."/>
            <person name="Chen Y.R."/>
            <person name="Chellapilla S."/>
            <person name="Goldsmith M.R."/>
            <person name="Grosse-Wilde E."/>
            <person name="Heckel D.G."/>
            <person name="Herndon N."/>
            <person name="Jiang H."/>
            <person name="Papanicolaou A."/>
            <person name="Qu J."/>
            <person name="Soulages J.L."/>
            <person name="Vogel H."/>
            <person name="Walters J."/>
            <person name="Waterhouse R.M."/>
            <person name="Ahn S.J."/>
            <person name="Almeida F.C."/>
            <person name="An C."/>
            <person name="Aqrawi P."/>
            <person name="Bretschneider A."/>
            <person name="Bryant W.B."/>
            <person name="Bucks S."/>
            <person name="Chao H."/>
            <person name="Chevignon G."/>
            <person name="Christen J.M."/>
            <person name="Clarke D.F."/>
            <person name="Dittmer N.T."/>
            <person name="Ferguson L.C.F."/>
            <person name="Garavelou S."/>
            <person name="Gordon K.H.J."/>
            <person name="Gunaratna R.T."/>
            <person name="Han Y."/>
            <person name="Hauser F."/>
            <person name="He Y."/>
            <person name="Heidel-Fischer H."/>
            <person name="Hirsh A."/>
            <person name="Hu Y."/>
            <person name="Jiang H."/>
            <person name="Kalra D."/>
            <person name="Klinner C."/>
            <person name="Konig C."/>
            <person name="Kovar C."/>
            <person name="Kroll A.R."/>
            <person name="Kuwar S.S."/>
            <person name="Lee S.L."/>
            <person name="Lehman R."/>
            <person name="Li K."/>
            <person name="Li Z."/>
            <person name="Liang H."/>
            <person name="Lovelace S."/>
            <person name="Lu Z."/>
            <person name="Mansfield J.H."/>
            <person name="McCulloch K.J."/>
            <person name="Mathew T."/>
            <person name="Morton B."/>
            <person name="Muzny D.M."/>
            <person name="Neunemann D."/>
            <person name="Ongeri F."/>
            <person name="Pauchet Y."/>
            <person name="Pu L.L."/>
            <person name="Pyrousis I."/>
            <person name="Rao X.J."/>
            <person name="Redding A."/>
            <person name="Roesel C."/>
            <person name="Sanchez-Gracia A."/>
            <person name="Schaack S."/>
            <person name="Shukla A."/>
            <person name="Tetreau G."/>
            <person name="Wang Y."/>
            <person name="Xiong G.H."/>
            <person name="Traut W."/>
            <person name="Walsh T.K."/>
            <person name="Worley K.C."/>
            <person name="Wu D."/>
            <person name="Wu W."/>
            <person name="Wu Y.Q."/>
            <person name="Zhang X."/>
            <person name="Zou Z."/>
            <person name="Zucker H."/>
            <person name="Briscoe A.D."/>
            <person name="Burmester T."/>
            <person name="Clem R.J."/>
            <person name="Feyereisen R."/>
            <person name="Grimmelikhuijzen C.J.P."/>
            <person name="Hamodrakas S.J."/>
            <person name="Hansson B.S."/>
            <person name="Huguet E."/>
            <person name="Jermiin L.S."/>
            <person name="Lan Q."/>
            <person name="Lehman H.K."/>
            <person name="Lorenzen M."/>
            <person name="Merzendorfer H."/>
            <person name="Michalopoulos I."/>
            <person name="Morton D.B."/>
            <person name="Muthukrishnan S."/>
            <person name="Oakeshott J.G."/>
            <person name="Palmer W."/>
            <person name="Park Y."/>
            <person name="Passarelli A.L."/>
            <person name="Rozas J."/>
            <person name="Schwartz L.M."/>
            <person name="Smith W."/>
            <person name="Southgate A."/>
            <person name="Vilcinskas A."/>
            <person name="Vogt R."/>
            <person name="Wang P."/>
            <person name="Werren J."/>
            <person name="Yu X.Q."/>
            <person name="Zhou J.J."/>
            <person name="Brown S.J."/>
            <person name="Scherer S.E."/>
            <person name="Richards S."/>
            <person name="Blissard G.W."/>
        </authorList>
    </citation>
    <scope>NUCLEOTIDE SEQUENCE</scope>
</reference>
<dbReference type="PANTHER" id="PTHR12471">
    <property type="entry name" value="VACUOLAR ATP SYNTHASE SUBUNIT S1"/>
    <property type="match status" value="1"/>
</dbReference>
<evidence type="ECO:0000256" key="6">
    <source>
        <dbReference type="SAM" id="Phobius"/>
    </source>
</evidence>
<dbReference type="InterPro" id="IPR008388">
    <property type="entry name" value="Ac45_acc_su"/>
</dbReference>
<feature type="domain" description="V-type proton ATPase subunit S1/VOA1 transmembrane" evidence="8">
    <location>
        <begin position="363"/>
        <end position="400"/>
    </location>
</feature>
<keyword evidence="7" id="KW-0732">Signal</keyword>
<dbReference type="Proteomes" id="UP000791440">
    <property type="component" value="Unassembled WGS sequence"/>
</dbReference>
<dbReference type="OrthoDB" id="9985059at2759"/>
<organism evidence="9 10">
    <name type="scientific">Manduca sexta</name>
    <name type="common">Tobacco hawkmoth</name>
    <name type="synonym">Tobacco hornworm</name>
    <dbReference type="NCBI Taxonomy" id="7130"/>
    <lineage>
        <taxon>Eukaryota</taxon>
        <taxon>Metazoa</taxon>
        <taxon>Ecdysozoa</taxon>
        <taxon>Arthropoda</taxon>
        <taxon>Hexapoda</taxon>
        <taxon>Insecta</taxon>
        <taxon>Pterygota</taxon>
        <taxon>Neoptera</taxon>
        <taxon>Endopterygota</taxon>
        <taxon>Lepidoptera</taxon>
        <taxon>Glossata</taxon>
        <taxon>Ditrysia</taxon>
        <taxon>Bombycoidea</taxon>
        <taxon>Sphingidae</taxon>
        <taxon>Sphinginae</taxon>
        <taxon>Sphingini</taxon>
        <taxon>Manduca</taxon>
    </lineage>
</organism>
<gene>
    <name evidence="9" type="ORF">O3G_MSEX011247</name>
</gene>
<evidence type="ECO:0000256" key="4">
    <source>
        <dbReference type="ARBA" id="ARBA00022989"/>
    </source>
</evidence>
<dbReference type="GO" id="GO:0001671">
    <property type="term" value="F:ATPase activator activity"/>
    <property type="evidence" value="ECO:0007669"/>
    <property type="project" value="TreeGrafter"/>
</dbReference>
<keyword evidence="4 6" id="KW-1133">Transmembrane helix</keyword>
<dbReference type="GO" id="GO:0030641">
    <property type="term" value="P:regulation of cellular pH"/>
    <property type="evidence" value="ECO:0007669"/>
    <property type="project" value="TreeGrafter"/>
</dbReference>
<evidence type="ECO:0000256" key="2">
    <source>
        <dbReference type="ARBA" id="ARBA00009037"/>
    </source>
</evidence>
<dbReference type="InterPro" id="IPR046756">
    <property type="entry name" value="VAS1/VOA1_TM"/>
</dbReference>
<keyword evidence="5 6" id="KW-0472">Membrane</keyword>
<dbReference type="AlphaFoldDB" id="A0A922CV05"/>
<evidence type="ECO:0000256" key="1">
    <source>
        <dbReference type="ARBA" id="ARBA00004167"/>
    </source>
</evidence>
<protein>
    <recommendedName>
        <fullName evidence="8">V-type proton ATPase subunit S1/VOA1 transmembrane domain-containing protein</fullName>
    </recommendedName>
</protein>
<evidence type="ECO:0000313" key="10">
    <source>
        <dbReference type="Proteomes" id="UP000791440"/>
    </source>
</evidence>
<comment type="similarity">
    <text evidence="2">Belongs to the vacuolar ATPase subunit S1 family.</text>
</comment>
<dbReference type="PANTHER" id="PTHR12471:SF7">
    <property type="entry name" value="V-TYPE PROTON ATPASE SUBUNIT S1"/>
    <property type="match status" value="1"/>
</dbReference>
<dbReference type="GO" id="GO:0033176">
    <property type="term" value="C:proton-transporting V-type ATPase complex"/>
    <property type="evidence" value="ECO:0007669"/>
    <property type="project" value="TreeGrafter"/>
</dbReference>
<evidence type="ECO:0000256" key="3">
    <source>
        <dbReference type="ARBA" id="ARBA00022692"/>
    </source>
</evidence>
<evidence type="ECO:0000259" key="8">
    <source>
        <dbReference type="Pfam" id="PF20520"/>
    </source>
</evidence>
<comment type="subcellular location">
    <subcellularLocation>
        <location evidence="1">Membrane</location>
        <topology evidence="1">Single-pass membrane protein</topology>
    </subcellularLocation>
</comment>
<sequence length="413" mass="46913">MQLYNKVIFLLFFQTIAGENDIVPTFLLDYEEVMKHLTVNPNPFNKISSGAFVNIIHDAIKRSEAVVIFVEDTFCFEDLSVKDKLGTPYYYLRRGLLDKKVKYFPSVISPYDTLKQVLQPQQLNLFYLSPGTKLHLTERFKYLYIYFKDGMNETRAQALRRHDAFIREVYFTVRQLKPGPIVAFYTGKINPVVVERPRFVPIRPSPLPRDDEVMVASEGALFRFSGVFATTPTRRANLNQMPMIAEESWTPSKLSTKMDYTDFELQFNFNLEKAEGWLLESVALVEGGEEVGRTEVAAGAPWDWSYVCGEPLTVLNQRDGSSVTISQYQLQPFRYPPISRNGSDNAGGNDTSMCFGATVNCGPYFNTRILSGLMVVFLFLMILAYGIATLFDCGVNDKQDDPHGKPLFTDVPS</sequence>
<comment type="caution">
    <text evidence="9">The sequence shown here is derived from an EMBL/GenBank/DDBJ whole genome shotgun (WGS) entry which is preliminary data.</text>
</comment>
<accession>A0A922CV05</accession>
<feature type="transmembrane region" description="Helical" evidence="6">
    <location>
        <begin position="369"/>
        <end position="391"/>
    </location>
</feature>
<evidence type="ECO:0000256" key="5">
    <source>
        <dbReference type="ARBA" id="ARBA00023136"/>
    </source>
</evidence>
<dbReference type="EMBL" id="JH668611">
    <property type="protein sequence ID" value="KAG6459171.1"/>
    <property type="molecule type" value="Genomic_DNA"/>
</dbReference>
<evidence type="ECO:0000256" key="7">
    <source>
        <dbReference type="SAM" id="SignalP"/>
    </source>
</evidence>
<feature type="chain" id="PRO_5036720603" description="V-type proton ATPase subunit S1/VOA1 transmembrane domain-containing protein" evidence="7">
    <location>
        <begin position="19"/>
        <end position="413"/>
    </location>
</feature>
<feature type="signal peptide" evidence="7">
    <location>
        <begin position="1"/>
        <end position="18"/>
    </location>
</feature>